<evidence type="ECO:0000256" key="5">
    <source>
        <dbReference type="ARBA" id="ARBA00022827"/>
    </source>
</evidence>
<dbReference type="InParanoid" id="A0A5J5EM71"/>
<dbReference type="Gene3D" id="2.40.30.10">
    <property type="entry name" value="Translation factors"/>
    <property type="match status" value="1"/>
</dbReference>
<evidence type="ECO:0000256" key="3">
    <source>
        <dbReference type="ARBA" id="ARBA00006105"/>
    </source>
</evidence>
<keyword evidence="5 8" id="KW-0274">FAD</keyword>
<feature type="binding site" evidence="8">
    <location>
        <position position="134"/>
    </location>
    <ligand>
        <name>FAD</name>
        <dbReference type="ChEBI" id="CHEBI:57692"/>
    </ligand>
</feature>
<dbReference type="Proteomes" id="UP000326924">
    <property type="component" value="Unassembled WGS sequence"/>
</dbReference>
<dbReference type="InterPro" id="IPR008333">
    <property type="entry name" value="Cbr1-like_FAD-bd_dom"/>
</dbReference>
<evidence type="ECO:0000256" key="7">
    <source>
        <dbReference type="ARBA" id="ARBA00023136"/>
    </source>
</evidence>
<dbReference type="AlphaFoldDB" id="A0A5J5EM71"/>
<feature type="binding site" evidence="8">
    <location>
        <position position="118"/>
    </location>
    <ligand>
        <name>FAD</name>
        <dbReference type="ChEBI" id="CHEBI:57692"/>
    </ligand>
</feature>
<evidence type="ECO:0000256" key="8">
    <source>
        <dbReference type="PIRSR" id="PIRSR601834-1"/>
    </source>
</evidence>
<dbReference type="CDD" id="cd06183">
    <property type="entry name" value="cyt_b5_reduct_like"/>
    <property type="match status" value="1"/>
</dbReference>
<organism evidence="10 11">
    <name type="scientific">Sphaerosporella brunnea</name>
    <dbReference type="NCBI Taxonomy" id="1250544"/>
    <lineage>
        <taxon>Eukaryota</taxon>
        <taxon>Fungi</taxon>
        <taxon>Dikarya</taxon>
        <taxon>Ascomycota</taxon>
        <taxon>Pezizomycotina</taxon>
        <taxon>Pezizomycetes</taxon>
        <taxon>Pezizales</taxon>
        <taxon>Pyronemataceae</taxon>
        <taxon>Sphaerosporella</taxon>
    </lineage>
</organism>
<comment type="cofactor">
    <cofactor evidence="1 8">
        <name>FAD</name>
        <dbReference type="ChEBI" id="CHEBI:57692"/>
    </cofactor>
</comment>
<name>A0A5J5EM71_9PEZI</name>
<feature type="binding site" evidence="8">
    <location>
        <position position="144"/>
    </location>
    <ligand>
        <name>FAD</name>
        <dbReference type="ChEBI" id="CHEBI:57692"/>
    </ligand>
</feature>
<proteinExistence type="inferred from homology"/>
<dbReference type="Pfam" id="PF00970">
    <property type="entry name" value="FAD_binding_6"/>
    <property type="match status" value="1"/>
</dbReference>
<dbReference type="InterPro" id="IPR039261">
    <property type="entry name" value="FNR_nucleotide-bd"/>
</dbReference>
<dbReference type="InterPro" id="IPR017938">
    <property type="entry name" value="Riboflavin_synthase-like_b-brl"/>
</dbReference>
<dbReference type="EMBL" id="VXIS01000216">
    <property type="protein sequence ID" value="KAA8896321.1"/>
    <property type="molecule type" value="Genomic_DNA"/>
</dbReference>
<dbReference type="PROSITE" id="PS51384">
    <property type="entry name" value="FAD_FR"/>
    <property type="match status" value="1"/>
</dbReference>
<keyword evidence="7" id="KW-0472">Membrane</keyword>
<evidence type="ECO:0000256" key="4">
    <source>
        <dbReference type="ARBA" id="ARBA00022630"/>
    </source>
</evidence>
<comment type="similarity">
    <text evidence="3">Belongs to the flavoprotein pyridine nucleotide cytochrome reductase family.</text>
</comment>
<dbReference type="PRINTS" id="PR00406">
    <property type="entry name" value="CYTB5RDTASE"/>
</dbReference>
<feature type="binding site" evidence="8">
    <location>
        <position position="116"/>
    </location>
    <ligand>
        <name>FAD</name>
        <dbReference type="ChEBI" id="CHEBI:57692"/>
    </ligand>
</feature>
<evidence type="ECO:0000256" key="1">
    <source>
        <dbReference type="ARBA" id="ARBA00001974"/>
    </source>
</evidence>
<dbReference type="PANTHER" id="PTHR19370">
    <property type="entry name" value="NADH-CYTOCHROME B5 REDUCTASE"/>
    <property type="match status" value="1"/>
</dbReference>
<dbReference type="InterPro" id="IPR001433">
    <property type="entry name" value="OxRdtase_FAD/NAD-bd"/>
</dbReference>
<gene>
    <name evidence="10" type="ORF">FN846DRAFT_277151</name>
</gene>
<dbReference type="GO" id="GO:0005739">
    <property type="term" value="C:mitochondrion"/>
    <property type="evidence" value="ECO:0007669"/>
    <property type="project" value="TreeGrafter"/>
</dbReference>
<accession>A0A5J5EM71</accession>
<dbReference type="OrthoDB" id="432685at2759"/>
<feature type="binding site" evidence="8">
    <location>
        <position position="136"/>
    </location>
    <ligand>
        <name>FAD</name>
        <dbReference type="ChEBI" id="CHEBI:57692"/>
    </ligand>
</feature>
<reference evidence="10 11" key="1">
    <citation type="submission" date="2019-09" db="EMBL/GenBank/DDBJ databases">
        <title>Draft genome of the ectomycorrhizal ascomycete Sphaerosporella brunnea.</title>
        <authorList>
            <consortium name="DOE Joint Genome Institute"/>
            <person name="Benucci G.M."/>
            <person name="Marozzi G."/>
            <person name="Antonielli L."/>
            <person name="Sanchez S."/>
            <person name="Marco P."/>
            <person name="Wang X."/>
            <person name="Falini L.B."/>
            <person name="Barry K."/>
            <person name="Haridas S."/>
            <person name="Lipzen A."/>
            <person name="Labutti K."/>
            <person name="Grigoriev I.V."/>
            <person name="Murat C."/>
            <person name="Martin F."/>
            <person name="Albertini E."/>
            <person name="Donnini D."/>
            <person name="Bonito G."/>
        </authorList>
    </citation>
    <scope>NUCLEOTIDE SEQUENCE [LARGE SCALE GENOMIC DNA]</scope>
    <source>
        <strain evidence="10 11">Sb_GMNB300</strain>
    </source>
</reference>
<feature type="binding site" evidence="8">
    <location>
        <position position="143"/>
    </location>
    <ligand>
        <name>FAD</name>
        <dbReference type="ChEBI" id="CHEBI:57692"/>
    </ligand>
</feature>
<evidence type="ECO:0000313" key="11">
    <source>
        <dbReference type="Proteomes" id="UP000326924"/>
    </source>
</evidence>
<dbReference type="Pfam" id="PF00175">
    <property type="entry name" value="NAD_binding_1"/>
    <property type="match status" value="1"/>
</dbReference>
<dbReference type="SUPFAM" id="SSF52343">
    <property type="entry name" value="Ferredoxin reductase-like, C-terminal NADP-linked domain"/>
    <property type="match status" value="1"/>
</dbReference>
<sequence length="312" mass="33351">MSLPRQILSRVCRRGISTGRPVSPPPRRSRRFYIATFAAGAAAGIAYYNFTPAPPSRLNPDTFTPYTLASHTPISTRPTETSLLTLSPPAGAAPPPFSPTHVQSVEIKHPQVQIARHYTPLPPAAEGDAAIRLLVKREPAGEMSRYLFALATGATVELRGPHEEYALPPPDAASKLLFLAGGTGIAPALQAAYKLLENSAEAEARVLWAVRHRGESQGAAAAEVERLQARYPGRLEVEVCPDPEGGMKPGTVSDGVQRWGADRIVVCGPDGFVAYWAGPRGPWVGGREQQGELGGVLGGLVEGREVEVWKMS</sequence>
<dbReference type="InterPro" id="IPR017927">
    <property type="entry name" value="FAD-bd_FR_type"/>
</dbReference>
<dbReference type="GO" id="GO:0016491">
    <property type="term" value="F:oxidoreductase activity"/>
    <property type="evidence" value="ECO:0007669"/>
    <property type="project" value="UniProtKB-KW"/>
</dbReference>
<dbReference type="PANTHER" id="PTHR19370:SF189">
    <property type="entry name" value="CYTOCHROME C MITOCHONDRIAL IMPORT FACTOR CYC2"/>
    <property type="match status" value="1"/>
</dbReference>
<keyword evidence="6" id="KW-0560">Oxidoreductase</keyword>
<dbReference type="SUPFAM" id="SSF63380">
    <property type="entry name" value="Riboflavin synthase domain-like"/>
    <property type="match status" value="1"/>
</dbReference>
<keyword evidence="11" id="KW-1185">Reference proteome</keyword>
<protein>
    <recommendedName>
        <fullName evidence="9">FAD-binding FR-type domain-containing protein</fullName>
    </recommendedName>
</protein>
<evidence type="ECO:0000259" key="9">
    <source>
        <dbReference type="PROSITE" id="PS51384"/>
    </source>
</evidence>
<evidence type="ECO:0000256" key="2">
    <source>
        <dbReference type="ARBA" id="ARBA00004370"/>
    </source>
</evidence>
<comment type="subcellular location">
    <subcellularLocation>
        <location evidence="2">Membrane</location>
    </subcellularLocation>
</comment>
<dbReference type="Gene3D" id="3.40.50.80">
    <property type="entry name" value="Nucleotide-binding domain of ferredoxin-NADP reductase (FNR) module"/>
    <property type="match status" value="1"/>
</dbReference>
<comment type="caution">
    <text evidence="10">The sequence shown here is derived from an EMBL/GenBank/DDBJ whole genome shotgun (WGS) entry which is preliminary data.</text>
</comment>
<dbReference type="GO" id="GO:0016020">
    <property type="term" value="C:membrane"/>
    <property type="evidence" value="ECO:0007669"/>
    <property type="project" value="UniProtKB-SubCell"/>
</dbReference>
<feature type="domain" description="FAD-binding FR-type" evidence="9">
    <location>
        <begin position="61"/>
        <end position="168"/>
    </location>
</feature>
<keyword evidence="4 8" id="KW-0285">Flavoprotein</keyword>
<evidence type="ECO:0000313" key="10">
    <source>
        <dbReference type="EMBL" id="KAA8896321.1"/>
    </source>
</evidence>
<evidence type="ECO:0000256" key="6">
    <source>
        <dbReference type="ARBA" id="ARBA00023002"/>
    </source>
</evidence>
<dbReference type="InterPro" id="IPR001834">
    <property type="entry name" value="CBR-like"/>
</dbReference>